<gene>
    <name evidence="1" type="ORF">SMRZ_LOCUS9956</name>
</gene>
<name>A0A183M1N1_9TREM</name>
<dbReference type="AlphaFoldDB" id="A0A183M1N1"/>
<sequence length="68" mass="7771">MEAYCYSENALIVLAHLLSNNTLDGEDLEDVKTFTYLGSIIDEHGGFDSDMKEQINKARTEYLQLRNI</sequence>
<keyword evidence="2" id="KW-1185">Reference proteome</keyword>
<organism evidence="1 2">
    <name type="scientific">Schistosoma margrebowiei</name>
    <dbReference type="NCBI Taxonomy" id="48269"/>
    <lineage>
        <taxon>Eukaryota</taxon>
        <taxon>Metazoa</taxon>
        <taxon>Spiralia</taxon>
        <taxon>Lophotrochozoa</taxon>
        <taxon>Platyhelminthes</taxon>
        <taxon>Trematoda</taxon>
        <taxon>Digenea</taxon>
        <taxon>Strigeidida</taxon>
        <taxon>Schistosomatoidea</taxon>
        <taxon>Schistosomatidae</taxon>
        <taxon>Schistosoma</taxon>
    </lineage>
</organism>
<reference evidence="1 2" key="1">
    <citation type="submission" date="2018-11" db="EMBL/GenBank/DDBJ databases">
        <authorList>
            <consortium name="Pathogen Informatics"/>
        </authorList>
    </citation>
    <scope>NUCLEOTIDE SEQUENCE [LARGE SCALE GENOMIC DNA]</scope>
    <source>
        <strain evidence="1 2">Zambia</strain>
    </source>
</reference>
<evidence type="ECO:0000313" key="2">
    <source>
        <dbReference type="Proteomes" id="UP000277204"/>
    </source>
</evidence>
<evidence type="ECO:0000313" key="1">
    <source>
        <dbReference type="EMBL" id="VDO88382.1"/>
    </source>
</evidence>
<proteinExistence type="predicted"/>
<protein>
    <submittedName>
        <fullName evidence="1">Uncharacterized protein</fullName>
    </submittedName>
</protein>
<accession>A0A183M1N1</accession>
<dbReference type="EMBL" id="UZAI01004931">
    <property type="protein sequence ID" value="VDO88382.1"/>
    <property type="molecule type" value="Genomic_DNA"/>
</dbReference>
<dbReference type="Proteomes" id="UP000277204">
    <property type="component" value="Unassembled WGS sequence"/>
</dbReference>